<dbReference type="Pfam" id="PF17645">
    <property type="entry name" value="Amdase"/>
    <property type="match status" value="1"/>
</dbReference>
<evidence type="ECO:0000313" key="1">
    <source>
        <dbReference type="EMBL" id="MEN9063350.1"/>
    </source>
</evidence>
<accession>A0AAW9SP45</accession>
<evidence type="ECO:0000313" key="2">
    <source>
        <dbReference type="Proteomes" id="UP001428774"/>
    </source>
</evidence>
<organism evidence="1 2">
    <name type="scientific">Ponticoccus litoralis</name>
    <dbReference type="NCBI Taxonomy" id="422297"/>
    <lineage>
        <taxon>Bacteria</taxon>
        <taxon>Pseudomonadati</taxon>
        <taxon>Pseudomonadota</taxon>
        <taxon>Alphaproteobacteria</taxon>
        <taxon>Rhodobacterales</taxon>
        <taxon>Roseobacteraceae</taxon>
        <taxon>Ponticoccus</taxon>
    </lineage>
</organism>
<dbReference type="PANTHER" id="PTHR40267:SF1">
    <property type="entry name" value="BLR3294 PROTEIN"/>
    <property type="match status" value="1"/>
</dbReference>
<dbReference type="Gene3D" id="3.40.50.12500">
    <property type="match status" value="1"/>
</dbReference>
<protein>
    <submittedName>
        <fullName evidence="1">Aspartate/glutamate racemase family protein</fullName>
    </submittedName>
</protein>
<dbReference type="PIRSF" id="PIRSF015736">
    <property type="entry name" value="MI"/>
    <property type="match status" value="1"/>
</dbReference>
<dbReference type="EMBL" id="JBDNCH010000004">
    <property type="protein sequence ID" value="MEN9063350.1"/>
    <property type="molecule type" value="Genomic_DNA"/>
</dbReference>
<name>A0AAW9SP45_9RHOB</name>
<keyword evidence="2" id="KW-1185">Reference proteome</keyword>
<dbReference type="AlphaFoldDB" id="A0AAW9SP45"/>
<proteinExistence type="predicted"/>
<dbReference type="InterPro" id="IPR053714">
    <property type="entry name" value="Iso_Racemase_Enz_sf"/>
</dbReference>
<dbReference type="InterPro" id="IPR026286">
    <property type="entry name" value="MaiA/AMDase"/>
</dbReference>
<gene>
    <name evidence="1" type="ORF">ABFB10_22480</name>
</gene>
<dbReference type="PANTHER" id="PTHR40267">
    <property type="entry name" value="BLR3294 PROTEIN"/>
    <property type="match status" value="1"/>
</dbReference>
<sequence>MTRQPAAIDFAPRSLRVGLIVPSSNTNFEPDCAMLAPEGLTLHAVRSGGYDVNAIPDSALMRRFAREALDQCVTLLTDARVDMVIYGCTSATLSEGPAFDRKFCEELQEKSGVPAITAAGALVEAIRSVGARRVAFTSPYVAALSAESVAFIRESGIEVVRKVAFEEELTSLGQNALTPQDAYDMALRADHPDAEAIVISCTDYRALEAAPAIEAALNKPVVTSNQAQMFACLTRLGLPTTDITRGGRLFTRRGLVT</sequence>
<dbReference type="RefSeq" id="WP_347168439.1">
    <property type="nucleotide sequence ID" value="NZ_JBDNCH010000004.1"/>
</dbReference>
<dbReference type="Proteomes" id="UP001428774">
    <property type="component" value="Unassembled WGS sequence"/>
</dbReference>
<reference evidence="1 2" key="1">
    <citation type="submission" date="2024-05" db="EMBL/GenBank/DDBJ databases">
        <title>Genome sequence of Ponticoccus litoralis KCCM 90028.</title>
        <authorList>
            <person name="Kim J.M."/>
            <person name="Lee J.K."/>
            <person name="Choi B.J."/>
            <person name="Bayburt H."/>
            <person name="Baek J.H."/>
            <person name="Jeon C.O."/>
        </authorList>
    </citation>
    <scope>NUCLEOTIDE SEQUENCE [LARGE SCALE GENOMIC DNA]</scope>
    <source>
        <strain evidence="1 2">KCCM 90028</strain>
    </source>
</reference>
<comment type="caution">
    <text evidence="1">The sequence shown here is derived from an EMBL/GenBank/DDBJ whole genome shotgun (WGS) entry which is preliminary data.</text>
</comment>